<proteinExistence type="predicted"/>
<reference evidence="1" key="1">
    <citation type="submission" date="2016-10" db="EMBL/GenBank/DDBJ databases">
        <title>Sequence of Gallionella enrichment culture.</title>
        <authorList>
            <person name="Poehlein A."/>
            <person name="Muehling M."/>
            <person name="Daniel R."/>
        </authorList>
    </citation>
    <scope>NUCLEOTIDE SEQUENCE</scope>
</reference>
<evidence type="ECO:0008006" key="2">
    <source>
        <dbReference type="Google" id="ProtNLM"/>
    </source>
</evidence>
<comment type="caution">
    <text evidence="1">The sequence shown here is derived from an EMBL/GenBank/DDBJ whole genome shotgun (WGS) entry which is preliminary data.</text>
</comment>
<sequence>MKLTELHEIAKAHGINPDNIFKTELIRTIQMKEGNFDCYATAYSGVCDQFDCRWREDCFAAARTRSQM</sequence>
<protein>
    <recommendedName>
        <fullName evidence="2">SAP domain-containing protein</fullName>
    </recommendedName>
</protein>
<organism evidence="1">
    <name type="scientific">mine drainage metagenome</name>
    <dbReference type="NCBI Taxonomy" id="410659"/>
    <lineage>
        <taxon>unclassified sequences</taxon>
        <taxon>metagenomes</taxon>
        <taxon>ecological metagenomes</taxon>
    </lineage>
</organism>
<evidence type="ECO:0000313" key="1">
    <source>
        <dbReference type="EMBL" id="OIR01100.1"/>
    </source>
</evidence>
<name>A0A1J5SHB0_9ZZZZ</name>
<dbReference type="AlphaFoldDB" id="A0A1J5SHB0"/>
<gene>
    <name evidence="1" type="ORF">GALL_168980</name>
</gene>
<dbReference type="EMBL" id="MLJW01000088">
    <property type="protein sequence ID" value="OIR01100.1"/>
    <property type="molecule type" value="Genomic_DNA"/>
</dbReference>
<accession>A0A1J5SHB0</accession>